<keyword evidence="1" id="KW-0479">Metal-binding</keyword>
<reference evidence="4" key="1">
    <citation type="submission" date="2015-09" db="EMBL/GenBank/DDBJ databases">
        <authorList>
            <person name="Fill T.P."/>
            <person name="Baretta J.F."/>
            <person name="de Almeida L.G."/>
            <person name="Rocha M."/>
            <person name="de Souza D.H."/>
            <person name="Malavazi I."/>
            <person name="Cerdeira L.T."/>
            <person name="Hong H."/>
            <person name="Samborskyy M."/>
            <person name="de Vasconcelos A.T."/>
            <person name="Leadlay P."/>
            <person name="Rodrigues-Filho E."/>
        </authorList>
    </citation>
    <scope>NUCLEOTIDE SEQUENCE [LARGE SCALE GENOMIC DNA]</scope>
    <source>
        <strain evidence="4">LaBioMMi 136</strain>
    </source>
</reference>
<keyword evidence="2" id="KW-0472">Membrane</keyword>
<dbReference type="Pfam" id="PF00067">
    <property type="entry name" value="p450"/>
    <property type="match status" value="1"/>
</dbReference>
<dbReference type="GO" id="GO:0043386">
    <property type="term" value="P:mycotoxin biosynthetic process"/>
    <property type="evidence" value="ECO:0007669"/>
    <property type="project" value="UniProtKB-ARBA"/>
</dbReference>
<evidence type="ECO:0000313" key="4">
    <source>
        <dbReference type="Proteomes" id="UP000190744"/>
    </source>
</evidence>
<evidence type="ECO:0000256" key="2">
    <source>
        <dbReference type="SAM" id="Phobius"/>
    </source>
</evidence>
<protein>
    <submittedName>
        <fullName evidence="3">Cytochrome P450</fullName>
    </submittedName>
</protein>
<feature type="binding site" description="axial binding residue" evidence="1">
    <location>
        <position position="498"/>
    </location>
    <ligand>
        <name>heme</name>
        <dbReference type="ChEBI" id="CHEBI:30413"/>
    </ligand>
    <ligandPart>
        <name>Fe</name>
        <dbReference type="ChEBI" id="CHEBI:18248"/>
    </ligandPart>
</feature>
<feature type="transmembrane region" description="Helical" evidence="2">
    <location>
        <begin position="73"/>
        <end position="94"/>
    </location>
</feature>
<dbReference type="InterPro" id="IPR002401">
    <property type="entry name" value="Cyt_P450_E_grp-I"/>
</dbReference>
<dbReference type="EMBL" id="LJBN01000121">
    <property type="protein sequence ID" value="OOQ88023.1"/>
    <property type="molecule type" value="Genomic_DNA"/>
</dbReference>
<accession>A0A1S9RR80</accession>
<evidence type="ECO:0000313" key="3">
    <source>
        <dbReference type="EMBL" id="OOQ88023.1"/>
    </source>
</evidence>
<comment type="caution">
    <text evidence="3">The sequence shown here is derived from an EMBL/GenBank/DDBJ whole genome shotgun (WGS) entry which is preliminary data.</text>
</comment>
<comment type="cofactor">
    <cofactor evidence="1">
        <name>heme</name>
        <dbReference type="ChEBI" id="CHEBI:30413"/>
    </cofactor>
</comment>
<evidence type="ECO:0000256" key="1">
    <source>
        <dbReference type="PIRSR" id="PIRSR602401-1"/>
    </source>
</evidence>
<dbReference type="Gene3D" id="1.10.630.10">
    <property type="entry name" value="Cytochrome P450"/>
    <property type="match status" value="1"/>
</dbReference>
<dbReference type="GO" id="GO:0020037">
    <property type="term" value="F:heme binding"/>
    <property type="evidence" value="ECO:0007669"/>
    <property type="project" value="InterPro"/>
</dbReference>
<dbReference type="Proteomes" id="UP000190744">
    <property type="component" value="Unassembled WGS sequence"/>
</dbReference>
<feature type="transmembrane region" description="Helical" evidence="2">
    <location>
        <begin position="14"/>
        <end position="32"/>
    </location>
</feature>
<dbReference type="InterPro" id="IPR050121">
    <property type="entry name" value="Cytochrome_P450_monoxygenase"/>
</dbReference>
<dbReference type="GO" id="GO:0004497">
    <property type="term" value="F:monooxygenase activity"/>
    <property type="evidence" value="ECO:0007669"/>
    <property type="project" value="InterPro"/>
</dbReference>
<dbReference type="PRINTS" id="PR00385">
    <property type="entry name" value="P450"/>
</dbReference>
<feature type="transmembrane region" description="Helical" evidence="2">
    <location>
        <begin position="39"/>
        <end position="61"/>
    </location>
</feature>
<keyword evidence="1" id="KW-0408">Iron</keyword>
<keyword evidence="2" id="KW-0812">Transmembrane</keyword>
<dbReference type="InterPro" id="IPR036396">
    <property type="entry name" value="Cyt_P450_sf"/>
</dbReference>
<dbReference type="InterPro" id="IPR001128">
    <property type="entry name" value="Cyt_P450"/>
</dbReference>
<dbReference type="CDD" id="cd11061">
    <property type="entry name" value="CYP67-like"/>
    <property type="match status" value="1"/>
</dbReference>
<dbReference type="PANTHER" id="PTHR24305">
    <property type="entry name" value="CYTOCHROME P450"/>
    <property type="match status" value="1"/>
</dbReference>
<dbReference type="GO" id="GO:0016705">
    <property type="term" value="F:oxidoreductase activity, acting on paired donors, with incorporation or reduction of molecular oxygen"/>
    <property type="evidence" value="ECO:0007669"/>
    <property type="project" value="InterPro"/>
</dbReference>
<sequence>MNQTLLSSFISDDIHIAATFGTLGILSHLLILTSEIDDAVGSLLIGFFLTWAGLATSFAKVLGVDVIVAIAKSAFACLLFLVGLGASTVVYRLFFHRLRHFPGRWGAKISRFYTVWLIKSSDFKYHHELERLHAEFGDFVRTGPREISVNRASAARIIHGPQSKCLKSPWYSQITGNPDKVNLLGLRDHGIHRGRRRAWDRGLGPKALSSYQPQIQRKVNTLIKQLKDRQDKDVEVTQWTQYYSFDVMGEITFKKDFRQLEEGAEHYAITAMHAQLEQVGVLGAVPWLLHLLVRIPGLAGPYAIFNKYCISQIEQRKAEWHQDAEKRPTDVISWLLKAKDDGEAGASTTDLSLYDEGRLAITAGSDTTATTIANVLYYLATHPVVYKRLQREVDEADGAQDIAQPLPYLEAVVNETLRLKPVVPSGQWRVTPPEGLFIDEVWIPGNTIVVVPQYLLQRDARNFSQPLEFIPERWLEKDQGLVFDDKAFFPFTIGHYSCAGKQLAYLSMRIALRSIAKEFDISLAPGEDGKFFDENAKDTFTLALQPLHLVFSGRKG</sequence>
<name>A0A1S9RR80_PENBI</name>
<dbReference type="PANTHER" id="PTHR24305:SF78">
    <property type="entry name" value="P450, PUTATIVE (EUROFUNG)-RELATED"/>
    <property type="match status" value="1"/>
</dbReference>
<keyword evidence="2" id="KW-1133">Transmembrane helix</keyword>
<dbReference type="PRINTS" id="PR00463">
    <property type="entry name" value="EP450I"/>
</dbReference>
<keyword evidence="1" id="KW-0349">Heme</keyword>
<dbReference type="SUPFAM" id="SSF48264">
    <property type="entry name" value="Cytochrome P450"/>
    <property type="match status" value="1"/>
</dbReference>
<gene>
    <name evidence="3" type="ORF">PEBR_14627</name>
</gene>
<dbReference type="GO" id="GO:0005506">
    <property type="term" value="F:iron ion binding"/>
    <property type="evidence" value="ECO:0007669"/>
    <property type="project" value="InterPro"/>
</dbReference>
<dbReference type="AlphaFoldDB" id="A0A1S9RR80"/>
<proteinExistence type="predicted"/>
<organism evidence="3 4">
    <name type="scientific">Penicillium brasilianum</name>
    <dbReference type="NCBI Taxonomy" id="104259"/>
    <lineage>
        <taxon>Eukaryota</taxon>
        <taxon>Fungi</taxon>
        <taxon>Dikarya</taxon>
        <taxon>Ascomycota</taxon>
        <taxon>Pezizomycotina</taxon>
        <taxon>Eurotiomycetes</taxon>
        <taxon>Eurotiomycetidae</taxon>
        <taxon>Eurotiales</taxon>
        <taxon>Aspergillaceae</taxon>
        <taxon>Penicillium</taxon>
    </lineage>
</organism>